<evidence type="ECO:0000313" key="2">
    <source>
        <dbReference type="Proteomes" id="UP000215335"/>
    </source>
</evidence>
<gene>
    <name evidence="1" type="ORF">TSAR_003245</name>
</gene>
<dbReference type="EMBL" id="NNAY01002739">
    <property type="protein sequence ID" value="OXU20661.1"/>
    <property type="molecule type" value="Genomic_DNA"/>
</dbReference>
<dbReference type="AlphaFoldDB" id="A0A232EQP3"/>
<organism evidence="1 2">
    <name type="scientific">Trichomalopsis sarcophagae</name>
    <dbReference type="NCBI Taxonomy" id="543379"/>
    <lineage>
        <taxon>Eukaryota</taxon>
        <taxon>Metazoa</taxon>
        <taxon>Ecdysozoa</taxon>
        <taxon>Arthropoda</taxon>
        <taxon>Hexapoda</taxon>
        <taxon>Insecta</taxon>
        <taxon>Pterygota</taxon>
        <taxon>Neoptera</taxon>
        <taxon>Endopterygota</taxon>
        <taxon>Hymenoptera</taxon>
        <taxon>Apocrita</taxon>
        <taxon>Proctotrupomorpha</taxon>
        <taxon>Chalcidoidea</taxon>
        <taxon>Pteromalidae</taxon>
        <taxon>Pteromalinae</taxon>
        <taxon>Trichomalopsis</taxon>
    </lineage>
</organism>
<proteinExistence type="predicted"/>
<evidence type="ECO:0000313" key="1">
    <source>
        <dbReference type="EMBL" id="OXU20661.1"/>
    </source>
</evidence>
<comment type="caution">
    <text evidence="1">The sequence shown here is derived from an EMBL/GenBank/DDBJ whole genome shotgun (WGS) entry which is preliminary data.</text>
</comment>
<dbReference type="Proteomes" id="UP000215335">
    <property type="component" value="Unassembled WGS sequence"/>
</dbReference>
<sequence length="122" mass="13528">MENPADVATRGAEPASLAPNQLCWSGPKWLALPSESWPVINSLKPSMFQRRLIRSQSVVWLQQLPLPWSPRTTSDSRGFLNSCESPSGPADCSAAGEIFRLQPHPHLSQPSSYSRRSMFAHD</sequence>
<accession>A0A232EQP3</accession>
<protein>
    <submittedName>
        <fullName evidence="1">Uncharacterized protein</fullName>
    </submittedName>
</protein>
<reference evidence="1 2" key="1">
    <citation type="journal article" date="2017" name="Curr. Biol.">
        <title>The Evolution of Venom by Co-option of Single-Copy Genes.</title>
        <authorList>
            <person name="Martinson E.O."/>
            <person name="Mrinalini"/>
            <person name="Kelkar Y.D."/>
            <person name="Chang C.H."/>
            <person name="Werren J.H."/>
        </authorList>
    </citation>
    <scope>NUCLEOTIDE SEQUENCE [LARGE SCALE GENOMIC DNA]</scope>
    <source>
        <strain evidence="1 2">Alberta</strain>
        <tissue evidence="1">Whole body</tissue>
    </source>
</reference>
<keyword evidence="2" id="KW-1185">Reference proteome</keyword>
<name>A0A232EQP3_9HYME</name>